<protein>
    <submittedName>
        <fullName evidence="9">Major Facilitator Superfamily protein</fullName>
    </submittedName>
</protein>
<keyword evidence="3" id="KW-1003">Cell membrane</keyword>
<proteinExistence type="predicted"/>
<evidence type="ECO:0000256" key="5">
    <source>
        <dbReference type="ARBA" id="ARBA00022989"/>
    </source>
</evidence>
<keyword evidence="2" id="KW-0813">Transport</keyword>
<keyword evidence="10" id="KW-1185">Reference proteome</keyword>
<feature type="transmembrane region" description="Helical" evidence="8">
    <location>
        <begin position="124"/>
        <end position="147"/>
    </location>
</feature>
<keyword evidence="6 8" id="KW-0472">Membrane</keyword>
<comment type="subcellular location">
    <subcellularLocation>
        <location evidence="1">Cell membrane</location>
        <topology evidence="1">Multi-pass membrane protein</topology>
    </subcellularLocation>
</comment>
<dbReference type="AlphaFoldDB" id="A0A1H1UKR6"/>
<keyword evidence="5 8" id="KW-1133">Transmembrane helix</keyword>
<feature type="transmembrane region" description="Helical" evidence="8">
    <location>
        <begin position="96"/>
        <end position="118"/>
    </location>
</feature>
<dbReference type="STRING" id="113562.SAMN04489716_1471"/>
<evidence type="ECO:0000313" key="10">
    <source>
        <dbReference type="Proteomes" id="UP000198688"/>
    </source>
</evidence>
<dbReference type="SUPFAM" id="SSF103473">
    <property type="entry name" value="MFS general substrate transporter"/>
    <property type="match status" value="2"/>
</dbReference>
<dbReference type="EMBL" id="LT629758">
    <property type="protein sequence ID" value="SDS73144.1"/>
    <property type="molecule type" value="Genomic_DNA"/>
</dbReference>
<feature type="transmembrane region" description="Helical" evidence="8">
    <location>
        <begin position="248"/>
        <end position="269"/>
    </location>
</feature>
<evidence type="ECO:0000256" key="2">
    <source>
        <dbReference type="ARBA" id="ARBA00022448"/>
    </source>
</evidence>
<name>A0A1H1UKR6_9ACTN</name>
<evidence type="ECO:0000256" key="4">
    <source>
        <dbReference type="ARBA" id="ARBA00022692"/>
    </source>
</evidence>
<dbReference type="PANTHER" id="PTHR23517">
    <property type="entry name" value="RESISTANCE PROTEIN MDTM, PUTATIVE-RELATED-RELATED"/>
    <property type="match status" value="1"/>
</dbReference>
<feature type="region of interest" description="Disordered" evidence="7">
    <location>
        <begin position="1"/>
        <end position="43"/>
    </location>
</feature>
<dbReference type="InterPro" id="IPR036259">
    <property type="entry name" value="MFS_trans_sf"/>
</dbReference>
<feature type="transmembrane region" description="Helical" evidence="8">
    <location>
        <begin position="224"/>
        <end position="242"/>
    </location>
</feature>
<organism evidence="9 10">
    <name type="scientific">Actinoplanes derwentensis</name>
    <dbReference type="NCBI Taxonomy" id="113562"/>
    <lineage>
        <taxon>Bacteria</taxon>
        <taxon>Bacillati</taxon>
        <taxon>Actinomycetota</taxon>
        <taxon>Actinomycetes</taxon>
        <taxon>Micromonosporales</taxon>
        <taxon>Micromonosporaceae</taxon>
        <taxon>Actinoplanes</taxon>
    </lineage>
</organism>
<dbReference type="Gene3D" id="1.20.1250.20">
    <property type="entry name" value="MFS general substrate transporter like domains"/>
    <property type="match status" value="1"/>
</dbReference>
<feature type="transmembrane region" description="Helical" evidence="8">
    <location>
        <begin position="301"/>
        <end position="324"/>
    </location>
</feature>
<reference evidence="9 10" key="1">
    <citation type="submission" date="2016-10" db="EMBL/GenBank/DDBJ databases">
        <authorList>
            <person name="de Groot N.N."/>
        </authorList>
    </citation>
    <scope>NUCLEOTIDE SEQUENCE [LARGE SCALE GENOMIC DNA]</scope>
    <source>
        <strain evidence="9 10">DSM 43941</strain>
    </source>
</reference>
<evidence type="ECO:0000256" key="6">
    <source>
        <dbReference type="ARBA" id="ARBA00023136"/>
    </source>
</evidence>
<dbReference type="GO" id="GO:0005886">
    <property type="term" value="C:plasma membrane"/>
    <property type="evidence" value="ECO:0007669"/>
    <property type="project" value="UniProtKB-SubCell"/>
</dbReference>
<keyword evidence="4 8" id="KW-0812">Transmembrane</keyword>
<evidence type="ECO:0000256" key="1">
    <source>
        <dbReference type="ARBA" id="ARBA00004651"/>
    </source>
</evidence>
<gene>
    <name evidence="9" type="ORF">SAMN04489716_1471</name>
</gene>
<accession>A0A1H1UKR6</accession>
<feature type="transmembrane region" description="Helical" evidence="8">
    <location>
        <begin position="336"/>
        <end position="356"/>
    </location>
</feature>
<dbReference type="Pfam" id="PF07690">
    <property type="entry name" value="MFS_1"/>
    <property type="match status" value="1"/>
</dbReference>
<evidence type="ECO:0000256" key="8">
    <source>
        <dbReference type="SAM" id="Phobius"/>
    </source>
</evidence>
<dbReference type="Proteomes" id="UP000198688">
    <property type="component" value="Chromosome I"/>
</dbReference>
<dbReference type="PANTHER" id="PTHR23517:SF2">
    <property type="entry name" value="MULTIDRUG RESISTANCE PROTEIN MDTH"/>
    <property type="match status" value="1"/>
</dbReference>
<evidence type="ECO:0000256" key="3">
    <source>
        <dbReference type="ARBA" id="ARBA00022475"/>
    </source>
</evidence>
<sequence length="483" mass="49946">MPAVQDVGLHDGAHPWPIRGEASGKRTARSPRPSSLSGEIPNRISDTSPGASWYLIIKQYATSIGLAPAVRQNRAVTTTAVPLRSLVRRDALLRRLLTVTLVDTVGRGAFFTLTMLYLTTVVGIPAVTAGIGLTVAGGVGVVASLGFGHLADRWSSRQMLIVLHLVQACALVAYLRVDDLVTLIVVSSLVTLAQQGGSSVRAAAVGRAFPGAERVRIRATMRTVTNIGIAVGTSVAAIPLAIGTGGAYRVTMAAAGALYLVSAVLLVGLPADRIDARPGTEPNSDGGPAVRSRSPYRDGRFLAVTVLSGVFGMQFGLFEVAMPLWVVRHTTAPDVLVSPLLLVNTVLVIALQVRLSRGTGDVQGAGRVMMHAGWLMAAACGLWAAAGQVSVIVAVVVLFAAAAVHTLAEITSSAAGWSLSFDLAPPDRIGAYQGMYGTGYALGAMAAPTVVTAAVTMGATGWALLAFTFLASAVGIAVITRRS</sequence>
<evidence type="ECO:0000256" key="7">
    <source>
        <dbReference type="SAM" id="MobiDB-lite"/>
    </source>
</evidence>
<dbReference type="InterPro" id="IPR011701">
    <property type="entry name" value="MFS"/>
</dbReference>
<dbReference type="InterPro" id="IPR050171">
    <property type="entry name" value="MFS_Transporters"/>
</dbReference>
<dbReference type="GO" id="GO:0022857">
    <property type="term" value="F:transmembrane transporter activity"/>
    <property type="evidence" value="ECO:0007669"/>
    <property type="project" value="InterPro"/>
</dbReference>
<evidence type="ECO:0000313" key="9">
    <source>
        <dbReference type="EMBL" id="SDS73144.1"/>
    </source>
</evidence>
<feature type="transmembrane region" description="Helical" evidence="8">
    <location>
        <begin position="438"/>
        <end position="456"/>
    </location>
</feature>
<feature type="transmembrane region" description="Helical" evidence="8">
    <location>
        <begin position="462"/>
        <end position="480"/>
    </location>
</feature>